<evidence type="ECO:0000313" key="2">
    <source>
        <dbReference type="Proteomes" id="UP000248924"/>
    </source>
</evidence>
<dbReference type="EMBL" id="POTY01000191">
    <property type="protein sequence ID" value="PZG12995.1"/>
    <property type="molecule type" value="Genomic_DNA"/>
</dbReference>
<accession>A0A2W2E6Z5</accession>
<name>A0A2W2E6Z5_9ACTN</name>
<comment type="caution">
    <text evidence="1">The sequence shown here is derived from an EMBL/GenBank/DDBJ whole genome shotgun (WGS) entry which is preliminary data.</text>
</comment>
<gene>
    <name evidence="1" type="ORF">C1I95_24620</name>
</gene>
<sequence length="78" mass="8428">MDDEPQRWKVQGVHSGDGGIPAWSVDCDSTQAAVDYLSHSLHESDAAVFLVVRCSDSDMANAARVAALDPTRKEDTPK</sequence>
<dbReference type="Proteomes" id="UP000248924">
    <property type="component" value="Unassembled WGS sequence"/>
</dbReference>
<organism evidence="1 2">
    <name type="scientific">Micromonospora craterilacus</name>
    <dbReference type="NCBI Taxonomy" id="1655439"/>
    <lineage>
        <taxon>Bacteria</taxon>
        <taxon>Bacillati</taxon>
        <taxon>Actinomycetota</taxon>
        <taxon>Actinomycetes</taxon>
        <taxon>Micromonosporales</taxon>
        <taxon>Micromonosporaceae</taxon>
        <taxon>Micromonospora</taxon>
    </lineage>
</organism>
<dbReference type="AlphaFoldDB" id="A0A2W2E6Z5"/>
<keyword evidence="2" id="KW-1185">Reference proteome</keyword>
<evidence type="ECO:0000313" key="1">
    <source>
        <dbReference type="EMBL" id="PZG12995.1"/>
    </source>
</evidence>
<protein>
    <submittedName>
        <fullName evidence="1">Uncharacterized protein</fullName>
    </submittedName>
</protein>
<proteinExistence type="predicted"/>
<reference evidence="1 2" key="1">
    <citation type="submission" date="2018-01" db="EMBL/GenBank/DDBJ databases">
        <title>Draft genome sequence of Jishengella sp. NA12.</title>
        <authorList>
            <person name="Sahin N."/>
            <person name="Ay H."/>
            <person name="Saygin H."/>
        </authorList>
    </citation>
    <scope>NUCLEOTIDE SEQUENCE [LARGE SCALE GENOMIC DNA]</scope>
    <source>
        <strain evidence="1 2">NA12</strain>
    </source>
</reference>